<evidence type="ECO:0000313" key="7">
    <source>
        <dbReference type="EMBL" id="AOV17129.1"/>
    </source>
</evidence>
<dbReference type="Gene3D" id="1.10.340.30">
    <property type="entry name" value="Hypothetical protein, domain 2"/>
    <property type="match status" value="1"/>
</dbReference>
<evidence type="ECO:0000259" key="6">
    <source>
        <dbReference type="SMART" id="SM00478"/>
    </source>
</evidence>
<dbReference type="FunFam" id="1.10.340.30:FF:000004">
    <property type="entry name" value="DNA-3-methyladenine glycosylase II"/>
    <property type="match status" value="1"/>
</dbReference>
<proteinExistence type="inferred from homology"/>
<dbReference type="GO" id="GO:0032131">
    <property type="term" value="F:alkylated DNA binding"/>
    <property type="evidence" value="ECO:0007669"/>
    <property type="project" value="TreeGrafter"/>
</dbReference>
<dbReference type="PANTHER" id="PTHR43003">
    <property type="entry name" value="DNA-3-METHYLADENINE GLYCOSYLASE"/>
    <property type="match status" value="1"/>
</dbReference>
<dbReference type="GO" id="GO:0008725">
    <property type="term" value="F:DNA-3-methyladenine glycosylase activity"/>
    <property type="evidence" value="ECO:0007669"/>
    <property type="project" value="TreeGrafter"/>
</dbReference>
<dbReference type="InterPro" id="IPR051912">
    <property type="entry name" value="Alkylbase_DNA_Glycosylase/TA"/>
</dbReference>
<dbReference type="InterPro" id="IPR011257">
    <property type="entry name" value="DNA_glycosylase"/>
</dbReference>
<organism evidence="7 8">
    <name type="scientific">Acidihalobacter aeolianus</name>
    <dbReference type="NCBI Taxonomy" id="2792603"/>
    <lineage>
        <taxon>Bacteria</taxon>
        <taxon>Pseudomonadati</taxon>
        <taxon>Pseudomonadota</taxon>
        <taxon>Gammaproteobacteria</taxon>
        <taxon>Chromatiales</taxon>
        <taxon>Ectothiorhodospiraceae</taxon>
        <taxon>Acidihalobacter</taxon>
    </lineage>
</organism>
<dbReference type="Gene3D" id="1.10.1670.40">
    <property type="match status" value="1"/>
</dbReference>
<dbReference type="CDD" id="cd00056">
    <property type="entry name" value="ENDO3c"/>
    <property type="match status" value="1"/>
</dbReference>
<comment type="similarity">
    <text evidence="2">Belongs to the alkylbase DNA glycosidase AlkA family.</text>
</comment>
<dbReference type="Pfam" id="PF00730">
    <property type="entry name" value="HhH-GPD"/>
    <property type="match status" value="1"/>
</dbReference>
<dbReference type="GO" id="GO:0032993">
    <property type="term" value="C:protein-DNA complex"/>
    <property type="evidence" value="ECO:0007669"/>
    <property type="project" value="TreeGrafter"/>
</dbReference>
<evidence type="ECO:0000256" key="2">
    <source>
        <dbReference type="ARBA" id="ARBA00010817"/>
    </source>
</evidence>
<evidence type="ECO:0000256" key="1">
    <source>
        <dbReference type="ARBA" id="ARBA00000086"/>
    </source>
</evidence>
<dbReference type="GO" id="GO:0006285">
    <property type="term" value="P:base-excision repair, AP site formation"/>
    <property type="evidence" value="ECO:0007669"/>
    <property type="project" value="TreeGrafter"/>
</dbReference>
<dbReference type="GO" id="GO:0005737">
    <property type="term" value="C:cytoplasm"/>
    <property type="evidence" value="ECO:0007669"/>
    <property type="project" value="TreeGrafter"/>
</dbReference>
<reference evidence="7 8" key="1">
    <citation type="submission" date="2016-09" db="EMBL/GenBank/DDBJ databases">
        <title>Acidihalobacter prosperus V6 (DSM14174).</title>
        <authorList>
            <person name="Khaleque H.N."/>
            <person name="Ramsay J.P."/>
            <person name="Murphy R.J.T."/>
            <person name="Kaksonen A.H."/>
            <person name="Boxall N.J."/>
            <person name="Watkin E.L.J."/>
        </authorList>
    </citation>
    <scope>NUCLEOTIDE SEQUENCE [LARGE SCALE GENOMIC DNA]</scope>
    <source>
        <strain evidence="7 8">V6</strain>
    </source>
</reference>
<accession>A0A1D8K830</accession>
<dbReference type="Proteomes" id="UP000095342">
    <property type="component" value="Chromosome"/>
</dbReference>
<dbReference type="SUPFAM" id="SSF48150">
    <property type="entry name" value="DNA-glycosylase"/>
    <property type="match status" value="1"/>
</dbReference>
<dbReference type="AlphaFoldDB" id="A0A1D8K830"/>
<dbReference type="PANTHER" id="PTHR43003:SF5">
    <property type="entry name" value="DNA-3-METHYLADENINE GLYCOSYLASE"/>
    <property type="match status" value="1"/>
</dbReference>
<evidence type="ECO:0000313" key="8">
    <source>
        <dbReference type="Proteomes" id="UP000095342"/>
    </source>
</evidence>
<dbReference type="KEGG" id="aaeo:BJI67_08720"/>
<dbReference type="EMBL" id="CP017448">
    <property type="protein sequence ID" value="AOV17129.1"/>
    <property type="molecule type" value="Genomic_DNA"/>
</dbReference>
<dbReference type="SMART" id="SM00478">
    <property type="entry name" value="ENDO3c"/>
    <property type="match status" value="1"/>
</dbReference>
<gene>
    <name evidence="7" type="ORF">BJI67_08720</name>
</gene>
<evidence type="ECO:0000256" key="3">
    <source>
        <dbReference type="ARBA" id="ARBA00012000"/>
    </source>
</evidence>
<keyword evidence="4" id="KW-0227">DNA damage</keyword>
<evidence type="ECO:0000256" key="5">
    <source>
        <dbReference type="ARBA" id="ARBA00023204"/>
    </source>
</evidence>
<evidence type="ECO:0000256" key="4">
    <source>
        <dbReference type="ARBA" id="ARBA00022763"/>
    </source>
</evidence>
<keyword evidence="8" id="KW-1185">Reference proteome</keyword>
<comment type="catalytic activity">
    <reaction evidence="1">
        <text>Hydrolysis of alkylated DNA, releasing 3-methyladenine, 3-methylguanine, 7-methylguanine and 7-methyladenine.</text>
        <dbReference type="EC" id="3.2.2.21"/>
    </reaction>
</comment>
<protein>
    <recommendedName>
        <fullName evidence="3">DNA-3-methyladenine glycosylase II</fullName>
        <ecNumber evidence="3">3.2.2.21</ecNumber>
    </recommendedName>
</protein>
<sequence>MDAHTPDRNHVLRLAEAHLAAADPVMARVLATIGPCRLRPRDDPFVTLCTSIVGQQLSTRAAGTIRARLEALLGGPPSPTALAGVDAGDLRAVGLSGAKTRYLQALAQAQLDGTLDFAALASLPDAAALERLTALPGVGRWTAEMFLIFGLGRLDVISLGDAGLRRSARMLYGEDTELGTVSAPWAPYRSVAAWYLWQHLDG</sequence>
<dbReference type="EC" id="3.2.2.21" evidence="3"/>
<dbReference type="GO" id="GO:0006307">
    <property type="term" value="P:DNA alkylation repair"/>
    <property type="evidence" value="ECO:0007669"/>
    <property type="project" value="TreeGrafter"/>
</dbReference>
<feature type="domain" description="HhH-GPD" evidence="6">
    <location>
        <begin position="53"/>
        <end position="201"/>
    </location>
</feature>
<keyword evidence="5" id="KW-0234">DNA repair</keyword>
<dbReference type="GO" id="GO:0043916">
    <property type="term" value="F:DNA-7-methylguanine glycosylase activity"/>
    <property type="evidence" value="ECO:0007669"/>
    <property type="project" value="TreeGrafter"/>
</dbReference>
<dbReference type="InterPro" id="IPR003265">
    <property type="entry name" value="HhH-GPD_domain"/>
</dbReference>
<name>A0A1D8K830_9GAMM</name>